<accession>A0A7R9FTZ4</accession>
<gene>
    <name evidence="6" type="ORF">DSTB1V02_LOCUS14505</name>
</gene>
<dbReference type="EMBL" id="CAJPEV010012419">
    <property type="protein sequence ID" value="CAG0906480.1"/>
    <property type="molecule type" value="Genomic_DNA"/>
</dbReference>
<dbReference type="Proteomes" id="UP000677054">
    <property type="component" value="Unassembled WGS sequence"/>
</dbReference>
<dbReference type="Pfam" id="PF00448">
    <property type="entry name" value="SRP54"/>
    <property type="match status" value="1"/>
</dbReference>
<dbReference type="SMART" id="SM00963">
    <property type="entry name" value="SRP54_N"/>
    <property type="match status" value="1"/>
</dbReference>
<evidence type="ECO:0000256" key="2">
    <source>
        <dbReference type="ARBA" id="ARBA00022741"/>
    </source>
</evidence>
<name>A0A7R9FTZ4_9CRUS</name>
<dbReference type="OrthoDB" id="6376923at2759"/>
<feature type="domain" description="SRP54-type proteins GTP-binding" evidence="4">
    <location>
        <begin position="72"/>
        <end position="217"/>
    </location>
</feature>
<evidence type="ECO:0000256" key="3">
    <source>
        <dbReference type="ARBA" id="ARBA00023134"/>
    </source>
</evidence>
<dbReference type="Gene3D" id="3.40.50.300">
    <property type="entry name" value="P-loop containing nucleotide triphosphate hydrolases"/>
    <property type="match status" value="1"/>
</dbReference>
<evidence type="ECO:0000259" key="5">
    <source>
        <dbReference type="SMART" id="SM00963"/>
    </source>
</evidence>
<reference evidence="6" key="1">
    <citation type="submission" date="2020-11" db="EMBL/GenBank/DDBJ databases">
        <authorList>
            <person name="Tran Van P."/>
        </authorList>
    </citation>
    <scope>NUCLEOTIDE SEQUENCE</scope>
</reference>
<dbReference type="InterPro" id="IPR036225">
    <property type="entry name" value="SRP/SRP_N"/>
</dbReference>
<dbReference type="SUPFAM" id="SSF52540">
    <property type="entry name" value="P-loop containing nucleoside triphosphate hydrolases"/>
    <property type="match status" value="1"/>
</dbReference>
<comment type="subcellular location">
    <subcellularLocation>
        <location evidence="1">Cytoplasm</location>
    </subcellularLocation>
</comment>
<dbReference type="EMBL" id="LR911937">
    <property type="protein sequence ID" value="CAD7254759.1"/>
    <property type="molecule type" value="Genomic_DNA"/>
</dbReference>
<dbReference type="InterPro" id="IPR042101">
    <property type="entry name" value="SRP54_N_sf"/>
</dbReference>
<sequence>RYSMFEKLQESIEASLKTLKGQGKITDINVAATAKEVRRALVDADVSYKVAKDFTDKVKDEAMGKGILTAVSPSQMFVKIMNDALTELMGGSQQEINTSGSLPIILVAGLQGSGRLAVDEVMMKEISQLKDELKPSETLFVVDSMTGQDAVNTAKAFNDTINFDGVVLTKMDGDTRGGAALSIRYVVDKPIKFISQGEKEDSLDIFYPERMANRILGMGDIVSLVEKAQEVYDEKKARELSKKIAK</sequence>
<keyword evidence="3" id="KW-0342">GTP-binding</keyword>
<evidence type="ECO:0008006" key="8">
    <source>
        <dbReference type="Google" id="ProtNLM"/>
    </source>
</evidence>
<dbReference type="Pfam" id="PF02881">
    <property type="entry name" value="SRP54_N"/>
    <property type="match status" value="1"/>
</dbReference>
<dbReference type="GO" id="GO:0006614">
    <property type="term" value="P:SRP-dependent cotranslational protein targeting to membrane"/>
    <property type="evidence" value="ECO:0007669"/>
    <property type="project" value="InterPro"/>
</dbReference>
<dbReference type="Gene3D" id="1.20.120.140">
    <property type="entry name" value="Signal recognition particle SRP54, nucleotide-binding domain"/>
    <property type="match status" value="1"/>
</dbReference>
<dbReference type="InterPro" id="IPR027417">
    <property type="entry name" value="P-loop_NTPase"/>
</dbReference>
<feature type="non-terminal residue" evidence="6">
    <location>
        <position position="246"/>
    </location>
</feature>
<keyword evidence="7" id="KW-1185">Reference proteome</keyword>
<keyword evidence="2" id="KW-0547">Nucleotide-binding</keyword>
<protein>
    <recommendedName>
        <fullName evidence="8">Signal recognition particle protein</fullName>
    </recommendedName>
</protein>
<proteinExistence type="predicted"/>
<evidence type="ECO:0000313" key="7">
    <source>
        <dbReference type="Proteomes" id="UP000677054"/>
    </source>
</evidence>
<dbReference type="GO" id="GO:0048500">
    <property type="term" value="C:signal recognition particle"/>
    <property type="evidence" value="ECO:0007669"/>
    <property type="project" value="InterPro"/>
</dbReference>
<feature type="non-terminal residue" evidence="6">
    <location>
        <position position="1"/>
    </location>
</feature>
<feature type="domain" description="Signal recognition particle SRP54 helical bundle" evidence="5">
    <location>
        <begin position="4"/>
        <end position="89"/>
    </location>
</feature>
<dbReference type="PANTHER" id="PTHR11564">
    <property type="entry name" value="SIGNAL RECOGNITION PARTICLE 54K PROTEIN SRP54"/>
    <property type="match status" value="1"/>
</dbReference>
<evidence type="ECO:0000313" key="6">
    <source>
        <dbReference type="EMBL" id="CAD7254759.1"/>
    </source>
</evidence>
<dbReference type="SMART" id="SM00962">
    <property type="entry name" value="SRP54"/>
    <property type="match status" value="1"/>
</dbReference>
<dbReference type="InterPro" id="IPR013822">
    <property type="entry name" value="Signal_recog_particl_SRP54_hlx"/>
</dbReference>
<dbReference type="PANTHER" id="PTHR11564:SF5">
    <property type="entry name" value="SIGNAL RECOGNITION PARTICLE SUBUNIT SRP54"/>
    <property type="match status" value="1"/>
</dbReference>
<evidence type="ECO:0000256" key="1">
    <source>
        <dbReference type="ARBA" id="ARBA00004496"/>
    </source>
</evidence>
<dbReference type="GO" id="GO:0003924">
    <property type="term" value="F:GTPase activity"/>
    <property type="evidence" value="ECO:0007669"/>
    <property type="project" value="InterPro"/>
</dbReference>
<evidence type="ECO:0000259" key="4">
    <source>
        <dbReference type="SMART" id="SM00962"/>
    </source>
</evidence>
<dbReference type="GO" id="GO:0005525">
    <property type="term" value="F:GTP binding"/>
    <property type="evidence" value="ECO:0007669"/>
    <property type="project" value="UniProtKB-KW"/>
</dbReference>
<dbReference type="InterPro" id="IPR022941">
    <property type="entry name" value="SRP54"/>
</dbReference>
<dbReference type="InterPro" id="IPR000897">
    <property type="entry name" value="SRP54_GTPase_dom"/>
</dbReference>
<organism evidence="6">
    <name type="scientific">Darwinula stevensoni</name>
    <dbReference type="NCBI Taxonomy" id="69355"/>
    <lineage>
        <taxon>Eukaryota</taxon>
        <taxon>Metazoa</taxon>
        <taxon>Ecdysozoa</taxon>
        <taxon>Arthropoda</taxon>
        <taxon>Crustacea</taxon>
        <taxon>Oligostraca</taxon>
        <taxon>Ostracoda</taxon>
        <taxon>Podocopa</taxon>
        <taxon>Podocopida</taxon>
        <taxon>Darwinulocopina</taxon>
        <taxon>Darwinuloidea</taxon>
        <taxon>Darwinulidae</taxon>
        <taxon>Darwinula</taxon>
    </lineage>
</organism>
<dbReference type="AlphaFoldDB" id="A0A7R9FTZ4"/>
<dbReference type="SUPFAM" id="SSF47364">
    <property type="entry name" value="Domain of the SRP/SRP receptor G-proteins"/>
    <property type="match status" value="1"/>
</dbReference>